<gene>
    <name evidence="2" type="ORF">ACJMK2_037551</name>
</gene>
<dbReference type="AlphaFoldDB" id="A0ABD3WM61"/>
<dbReference type="EMBL" id="JBJQND010000006">
    <property type="protein sequence ID" value="KAL3874560.1"/>
    <property type="molecule type" value="Genomic_DNA"/>
</dbReference>
<feature type="compositionally biased region" description="Basic and acidic residues" evidence="1">
    <location>
        <begin position="176"/>
        <end position="202"/>
    </location>
</feature>
<feature type="region of interest" description="Disordered" evidence="1">
    <location>
        <begin position="157"/>
        <end position="230"/>
    </location>
</feature>
<dbReference type="Proteomes" id="UP001634394">
    <property type="component" value="Unassembled WGS sequence"/>
</dbReference>
<protein>
    <submittedName>
        <fullName evidence="2">Uncharacterized protein</fullName>
    </submittedName>
</protein>
<keyword evidence="3" id="KW-1185">Reference proteome</keyword>
<organism evidence="2 3">
    <name type="scientific">Sinanodonta woodiana</name>
    <name type="common">Chinese pond mussel</name>
    <name type="synonym">Anodonta woodiana</name>
    <dbReference type="NCBI Taxonomy" id="1069815"/>
    <lineage>
        <taxon>Eukaryota</taxon>
        <taxon>Metazoa</taxon>
        <taxon>Spiralia</taxon>
        <taxon>Lophotrochozoa</taxon>
        <taxon>Mollusca</taxon>
        <taxon>Bivalvia</taxon>
        <taxon>Autobranchia</taxon>
        <taxon>Heteroconchia</taxon>
        <taxon>Palaeoheterodonta</taxon>
        <taxon>Unionida</taxon>
        <taxon>Unionoidea</taxon>
        <taxon>Unionidae</taxon>
        <taxon>Unioninae</taxon>
        <taxon>Sinanodonta</taxon>
    </lineage>
</organism>
<evidence type="ECO:0000313" key="3">
    <source>
        <dbReference type="Proteomes" id="UP001634394"/>
    </source>
</evidence>
<evidence type="ECO:0000313" key="2">
    <source>
        <dbReference type="EMBL" id="KAL3874560.1"/>
    </source>
</evidence>
<proteinExistence type="predicted"/>
<reference evidence="2 3" key="1">
    <citation type="submission" date="2024-11" db="EMBL/GenBank/DDBJ databases">
        <title>Chromosome-level genome assembly of the freshwater bivalve Anodonta woodiana.</title>
        <authorList>
            <person name="Chen X."/>
        </authorList>
    </citation>
    <scope>NUCLEOTIDE SEQUENCE [LARGE SCALE GENOMIC DNA]</scope>
    <source>
        <strain evidence="2">MN2024</strain>
        <tissue evidence="2">Gills</tissue>
    </source>
</reference>
<evidence type="ECO:0000256" key="1">
    <source>
        <dbReference type="SAM" id="MobiDB-lite"/>
    </source>
</evidence>
<accession>A0ABD3WM61</accession>
<name>A0ABD3WM61_SINWO</name>
<comment type="caution">
    <text evidence="2">The sequence shown here is derived from an EMBL/GenBank/DDBJ whole genome shotgun (WGS) entry which is preliminary data.</text>
</comment>
<sequence length="230" mass="27012">MAQRSRISMIKDRTMETTKKALMQEKKATQKLRESFKALNVSQWKKMKHMEHQSSLLEKELESYKLGISSLSTYLQTEEEKEDKLVVWYPFDRSSTELKPQPCWAGNLSHSPRNCTLFPCRKLNSYNFMFRMIPCCLQQPQMGSKLTSSMETKNKSEIGHAESAGKQKKILLPDNMTEKERKLKITVENKRRENEKKNKPPDRAINYGKPMSVRTKQNPIRPVLRRMDIR</sequence>